<reference evidence="18" key="1">
    <citation type="journal article" date="2021" name="Nat. Commun.">
        <title>Genomic analyses provide insights into spinach domestication and the genetic basis of agronomic traits.</title>
        <authorList>
            <person name="Cai X."/>
            <person name="Sun X."/>
            <person name="Xu C."/>
            <person name="Sun H."/>
            <person name="Wang X."/>
            <person name="Ge C."/>
            <person name="Zhang Z."/>
            <person name="Wang Q."/>
            <person name="Fei Z."/>
            <person name="Jiao C."/>
            <person name="Wang Q."/>
        </authorList>
    </citation>
    <scope>NUCLEOTIDE SEQUENCE [LARGE SCALE GENOMIC DNA]</scope>
    <source>
        <strain evidence="18">cv. Varoflay</strain>
    </source>
</reference>
<evidence type="ECO:0000256" key="14">
    <source>
        <dbReference type="RuleBase" id="RU365038"/>
    </source>
</evidence>
<dbReference type="Proteomes" id="UP000813463">
    <property type="component" value="Chromosome 2"/>
</dbReference>
<dbReference type="AlphaFoldDB" id="A0A9R0J4P6"/>
<comment type="catalytic activity">
    <reaction evidence="1 14">
        <text>S-ubiquitinyl-[E2 ubiquitin-conjugating enzyme]-L-cysteine + [acceptor protein]-L-lysine = [E2 ubiquitin-conjugating enzyme]-L-cysteine + N(6)-ubiquitinyl-[acceptor protein]-L-lysine.</text>
        <dbReference type="EC" id="2.3.2.27"/>
    </reaction>
</comment>
<keyword evidence="8 14" id="KW-0833">Ubl conjugation pathway</keyword>
<evidence type="ECO:0000256" key="7">
    <source>
        <dbReference type="ARBA" id="ARBA00022771"/>
    </source>
</evidence>
<evidence type="ECO:0000256" key="2">
    <source>
        <dbReference type="ARBA" id="ARBA00004123"/>
    </source>
</evidence>
<keyword evidence="5 14" id="KW-0808">Transferase</keyword>
<evidence type="ECO:0000256" key="16">
    <source>
        <dbReference type="SAM" id="MobiDB-lite"/>
    </source>
</evidence>
<comment type="subcellular location">
    <subcellularLocation>
        <location evidence="2 14">Nucleus</location>
    </subcellularLocation>
</comment>
<proteinExistence type="inferred from homology"/>
<dbReference type="EC" id="2.3.2.27" evidence="14"/>
<evidence type="ECO:0000256" key="5">
    <source>
        <dbReference type="ARBA" id="ARBA00022679"/>
    </source>
</evidence>
<keyword evidence="11 14" id="KW-0175">Coiled coil</keyword>
<dbReference type="GO" id="GO:0006950">
    <property type="term" value="P:response to stress"/>
    <property type="evidence" value="ECO:0007669"/>
    <property type="project" value="UniProtKB-ARBA"/>
</dbReference>
<dbReference type="InterPro" id="IPR013083">
    <property type="entry name" value="Znf_RING/FYVE/PHD"/>
</dbReference>
<name>A0A9R0J4P6_SPIOL</name>
<evidence type="ECO:0000256" key="11">
    <source>
        <dbReference type="ARBA" id="ARBA00023054"/>
    </source>
</evidence>
<dbReference type="PROSITE" id="PS00518">
    <property type="entry name" value="ZF_RING_1"/>
    <property type="match status" value="1"/>
</dbReference>
<evidence type="ECO:0000256" key="8">
    <source>
        <dbReference type="ARBA" id="ARBA00022786"/>
    </source>
</evidence>
<reference evidence="19" key="2">
    <citation type="submission" date="2025-08" db="UniProtKB">
        <authorList>
            <consortium name="RefSeq"/>
        </authorList>
    </citation>
    <scope>IDENTIFICATION</scope>
    <source>
        <tissue evidence="19">Leaf</tissue>
    </source>
</reference>
<evidence type="ECO:0000256" key="15">
    <source>
        <dbReference type="SAM" id="Coils"/>
    </source>
</evidence>
<keyword evidence="10 14" id="KW-0156">Chromatin regulator</keyword>
<evidence type="ECO:0000256" key="1">
    <source>
        <dbReference type="ARBA" id="ARBA00000900"/>
    </source>
</evidence>
<feature type="coiled-coil region" evidence="15">
    <location>
        <begin position="597"/>
        <end position="666"/>
    </location>
</feature>
<keyword evidence="6 14" id="KW-0479">Metal-binding</keyword>
<dbReference type="InterPro" id="IPR001841">
    <property type="entry name" value="Znf_RING"/>
</dbReference>
<keyword evidence="12 14" id="KW-0539">Nucleus</keyword>
<dbReference type="RefSeq" id="XP_021861343.1">
    <property type="nucleotide sequence ID" value="XM_022005651.2"/>
</dbReference>
<dbReference type="KEGG" id="soe:110800339"/>
<dbReference type="Gene3D" id="3.30.40.10">
    <property type="entry name" value="Zinc/RING finger domain, C3HC4 (zinc finger)"/>
    <property type="match status" value="1"/>
</dbReference>
<dbReference type="InterPro" id="IPR018957">
    <property type="entry name" value="Znf_C3HC4_RING-type"/>
</dbReference>
<evidence type="ECO:0000256" key="6">
    <source>
        <dbReference type="ARBA" id="ARBA00022723"/>
    </source>
</evidence>
<feature type="coiled-coil region" evidence="15">
    <location>
        <begin position="412"/>
        <end position="446"/>
    </location>
</feature>
<dbReference type="GO" id="GO:0033503">
    <property type="term" value="C:HULC complex"/>
    <property type="evidence" value="ECO:0000318"/>
    <property type="project" value="GO_Central"/>
</dbReference>
<dbReference type="SMART" id="SM00184">
    <property type="entry name" value="RING"/>
    <property type="match status" value="1"/>
</dbReference>
<dbReference type="CDD" id="cd16499">
    <property type="entry name" value="RING-HC_Bre1-like"/>
    <property type="match status" value="1"/>
</dbReference>
<comment type="pathway">
    <text evidence="3 14">Protein modification; protein ubiquitination.</text>
</comment>
<evidence type="ECO:0000256" key="12">
    <source>
        <dbReference type="ARBA" id="ARBA00023242"/>
    </source>
</evidence>
<feature type="coiled-coil region" evidence="15">
    <location>
        <begin position="49"/>
        <end position="76"/>
    </location>
</feature>
<dbReference type="PANTHER" id="PTHR23163">
    <property type="entry name" value="RING FINGER PROTEIN-RELATED"/>
    <property type="match status" value="1"/>
</dbReference>
<dbReference type="PROSITE" id="PS50089">
    <property type="entry name" value="ZF_RING_2"/>
    <property type="match status" value="1"/>
</dbReference>
<dbReference type="PANTHER" id="PTHR23163:SF0">
    <property type="entry name" value="E3 UBIQUITIN-PROTEIN LIGASE BRE1"/>
    <property type="match status" value="1"/>
</dbReference>
<dbReference type="FunFam" id="3.30.40.10:FF:000414">
    <property type="entry name" value="E3 ubiquitin protein ligase"/>
    <property type="match status" value="1"/>
</dbReference>
<dbReference type="InterPro" id="IPR013956">
    <property type="entry name" value="E3_ubiquit_lig_Bre1"/>
</dbReference>
<dbReference type="GO" id="GO:0006325">
    <property type="term" value="P:chromatin organization"/>
    <property type="evidence" value="ECO:0007669"/>
    <property type="project" value="UniProtKB-KW"/>
</dbReference>
<dbReference type="Pfam" id="PF00097">
    <property type="entry name" value="zf-C3HC4"/>
    <property type="match status" value="1"/>
</dbReference>
<evidence type="ECO:0000256" key="10">
    <source>
        <dbReference type="ARBA" id="ARBA00022853"/>
    </source>
</evidence>
<keyword evidence="9 14" id="KW-0862">Zinc</keyword>
<dbReference type="GO" id="GO:0005634">
    <property type="term" value="C:nucleus"/>
    <property type="evidence" value="ECO:0000318"/>
    <property type="project" value="GO_Central"/>
</dbReference>
<keyword evidence="7 13" id="KW-0863">Zinc-finger</keyword>
<sequence length="887" mass="101153">MASTGEPDRKRRHLSSISPTAAAAMAKKPPVTPLSEDKKLDTAVLQFQNQKLSQKLEVQKIEIMSLENKLAQRKERQQTYDKVLAVVDKGWNKLLDDLEARSVDKKGMVSSGGNVHHLGIVEDGSSSSADDVFLKRLKTGSPEPCLATNSLDQMIEDGDKACEKSRNILHNIVTVVDDLWRMKDGLYAAVLTALPEDDSGRRQPSNDMLAKVKNLRSALNDLHLKHKSLASELRKHEDGDFKNKAELSSFRGDLESVIKELEESNHELAAIKAEKDATKGAFFPVLNMANKHISNDRTADKQKEDLQDMESTLKESMALSSSRLQELKHLHEERIEILKKLSNLQGTLKNVKSISCARAFKLVKEELEKSKADVIQYQALFEKLQAEKDKVAWKEKEVVVRTELGDVFRRSLTTVGSRIDDLESEIQRQNDERKRIEAKLEEASREPGRKEIISNFKEFVSSFPEDMSSMQSKLRKYKETAANVHALRAEVQSLSNVLARKAKDLETLSRRSADQDADVQKLQAVVQDLKESDMELKLIVEMYRRESALTRLEGIKISNFLEARDREYKAWAHVHNLKSSLDEHNMEIRVKTAIEAEALSQQRLAAAEAEIADLREKCESSERDKSKFSNALKSKHEENEAYLSEIETIGQAYDDMQNQNQHLLQQITERDDYNIKLVLEGRCSKQTHDLLLTEKQSLQKQIQQCSVSQDFFEMKATRIEDQVKGCSDQIHRHAEDRCQNSISLENIRRRLLDSRKSSQHAKESLDGLQSKVKDGRANLSCLQIELEKERFEKKRVEEELEAVKRKAEHLKAQKEGSVVEKLQQELQEYKEILKCSVCLDRPKEVVITKCFHLLCNPCVQKVIETRHRKCPVCAASFGPNDVKPVYI</sequence>
<dbReference type="GO" id="GO:0008270">
    <property type="term" value="F:zinc ion binding"/>
    <property type="evidence" value="ECO:0007669"/>
    <property type="project" value="UniProtKB-KW"/>
</dbReference>
<evidence type="ECO:0000313" key="19">
    <source>
        <dbReference type="RefSeq" id="XP_021861343.1"/>
    </source>
</evidence>
<evidence type="ECO:0000256" key="3">
    <source>
        <dbReference type="ARBA" id="ARBA00004906"/>
    </source>
</evidence>
<evidence type="ECO:0000256" key="4">
    <source>
        <dbReference type="ARBA" id="ARBA00005555"/>
    </source>
</evidence>
<dbReference type="OrthoDB" id="10266039at2759"/>
<protein>
    <recommendedName>
        <fullName evidence="14">E3 ubiquitin protein ligase</fullName>
        <ecNumber evidence="14">2.3.2.27</ecNumber>
    </recommendedName>
</protein>
<evidence type="ECO:0000256" key="9">
    <source>
        <dbReference type="ARBA" id="ARBA00022833"/>
    </source>
</evidence>
<feature type="region of interest" description="Disordered" evidence="16">
    <location>
        <begin position="1"/>
        <end position="35"/>
    </location>
</feature>
<dbReference type="GO" id="GO:0016567">
    <property type="term" value="P:protein ubiquitination"/>
    <property type="evidence" value="ECO:0007669"/>
    <property type="project" value="UniProtKB-UniRule"/>
</dbReference>
<comment type="similarity">
    <text evidence="4 14">Belongs to the BRE1 family.</text>
</comment>
<evidence type="ECO:0000313" key="18">
    <source>
        <dbReference type="Proteomes" id="UP000813463"/>
    </source>
</evidence>
<dbReference type="SUPFAM" id="SSF57850">
    <property type="entry name" value="RING/U-box"/>
    <property type="match status" value="1"/>
</dbReference>
<dbReference type="GO" id="GO:0061630">
    <property type="term" value="F:ubiquitin protein ligase activity"/>
    <property type="evidence" value="ECO:0000318"/>
    <property type="project" value="GO_Central"/>
</dbReference>
<gene>
    <name evidence="19" type="primary">LOC110800339</name>
</gene>
<feature type="domain" description="RING-type" evidence="17">
    <location>
        <begin position="835"/>
        <end position="873"/>
    </location>
</feature>
<dbReference type="GeneID" id="110800339"/>
<accession>A0A9R0J4P6</accession>
<keyword evidence="18" id="KW-1185">Reference proteome</keyword>
<organism evidence="18 19">
    <name type="scientific">Spinacia oleracea</name>
    <name type="common">Spinach</name>
    <dbReference type="NCBI Taxonomy" id="3562"/>
    <lineage>
        <taxon>Eukaryota</taxon>
        <taxon>Viridiplantae</taxon>
        <taxon>Streptophyta</taxon>
        <taxon>Embryophyta</taxon>
        <taxon>Tracheophyta</taxon>
        <taxon>Spermatophyta</taxon>
        <taxon>Magnoliopsida</taxon>
        <taxon>eudicotyledons</taxon>
        <taxon>Gunneridae</taxon>
        <taxon>Pentapetalae</taxon>
        <taxon>Caryophyllales</taxon>
        <taxon>Chenopodiaceae</taxon>
        <taxon>Chenopodioideae</taxon>
        <taxon>Anserineae</taxon>
        <taxon>Spinacia</taxon>
    </lineage>
</organism>
<evidence type="ECO:0000259" key="17">
    <source>
        <dbReference type="PROSITE" id="PS50089"/>
    </source>
</evidence>
<dbReference type="InterPro" id="IPR017907">
    <property type="entry name" value="Znf_RING_CS"/>
</dbReference>
<evidence type="ECO:0000256" key="13">
    <source>
        <dbReference type="PROSITE-ProRule" id="PRU00175"/>
    </source>
</evidence>
<feature type="compositionally biased region" description="Low complexity" evidence="16">
    <location>
        <begin position="19"/>
        <end position="29"/>
    </location>
</feature>
<feature type="coiled-coil region" evidence="15">
    <location>
        <begin position="779"/>
        <end position="839"/>
    </location>
</feature>